<dbReference type="InterPro" id="IPR010286">
    <property type="entry name" value="METTL16/RlmF"/>
</dbReference>
<dbReference type="Gene3D" id="3.40.50.150">
    <property type="entry name" value="Vaccinia Virus protein VP39"/>
    <property type="match status" value="1"/>
</dbReference>
<comment type="caution">
    <text evidence="5">The sequence shown here is derived from an EMBL/GenBank/DDBJ whole genome shotgun (WGS) entry which is preliminary data.</text>
</comment>
<dbReference type="PANTHER" id="PTHR13393:SF0">
    <property type="entry name" value="RNA N6-ADENOSINE-METHYLTRANSFERASE METTL16"/>
    <property type="match status" value="1"/>
</dbReference>
<dbReference type="GO" id="GO:0008168">
    <property type="term" value="F:methyltransferase activity"/>
    <property type="evidence" value="ECO:0007669"/>
    <property type="project" value="UniProtKB-KW"/>
</dbReference>
<organism evidence="5 6">
    <name type="scientific">Phyllachora maydis</name>
    <dbReference type="NCBI Taxonomy" id="1825666"/>
    <lineage>
        <taxon>Eukaryota</taxon>
        <taxon>Fungi</taxon>
        <taxon>Dikarya</taxon>
        <taxon>Ascomycota</taxon>
        <taxon>Pezizomycotina</taxon>
        <taxon>Sordariomycetes</taxon>
        <taxon>Sordariomycetidae</taxon>
        <taxon>Phyllachorales</taxon>
        <taxon>Phyllachoraceae</taxon>
        <taxon>Phyllachora</taxon>
    </lineage>
</organism>
<sequence length="561" mass="61331">MPPTWTFASLGRKIPPLARSSKGLLDFGIIVELPGDRLCPPVPNRHNYILWLKELLDSSSYCEPGRRLHGLDVGTGASCIYPLIGTVQRDWTFLATDIDERSLSYASENVRLNGLQHRIKLMLRKPDDCLIPPTDGEVAEAIDFVMMNPPFYASEEEMTVTAEKKARPPHSACTGVACEMVCEGGEVAFVDRLLQESLALREQVGWYTSMLGKASSVEAIVAKLRENGIGNYAVTEKTVWICHLDPTNNAGEASDAERQPKKANKRAKALVSFGADEDEDGGEQVDLTRTRTTGKKGKSKPESVGGDGSQGSAALDPSVGDGTPAVGNVVVNASVAIVPRAVTKAALRREAAERETLRKEFLAMQVAVKATEVAVPFVFYDGTNIPGGTVRVKKGDSIWAFLDKSRKVGAQLRVGGQRTAKARRAWARVSVDDLIMVRGSVIIPHHYDFYFFIINKTIGPGNQRLFEYSAKAPSADEAVAATDQPFLAPLPTAATTAALPKLSSLEGASDDPAFTKVVDRRWYERNKHIYPASVWQAFDPEKDYTEEIRRDPGGNAFFFSR</sequence>
<dbReference type="InterPro" id="IPR048337">
    <property type="entry name" value="FAM50A/XAP5_C"/>
</dbReference>
<gene>
    <name evidence="5" type="ORF">P8C59_005525</name>
</gene>
<dbReference type="PANTHER" id="PTHR13393">
    <property type="entry name" value="SAM-DEPENDENT METHYLTRANSFERASE"/>
    <property type="match status" value="1"/>
</dbReference>
<dbReference type="InterPro" id="IPR029063">
    <property type="entry name" value="SAM-dependent_MTases_sf"/>
</dbReference>
<dbReference type="EMBL" id="JAQQPM010000004">
    <property type="protein sequence ID" value="KAK2071072.1"/>
    <property type="molecule type" value="Genomic_DNA"/>
</dbReference>
<name>A0AAD9MCC5_9PEZI</name>
<evidence type="ECO:0000313" key="6">
    <source>
        <dbReference type="Proteomes" id="UP001217918"/>
    </source>
</evidence>
<reference evidence="5" key="1">
    <citation type="journal article" date="2023" name="Mol. Plant Microbe Interact.">
        <title>Elucidating the Obligate Nature and Biological Capacity of an Invasive Fungal Corn Pathogen.</title>
        <authorList>
            <person name="MacCready J.S."/>
            <person name="Roggenkamp E.M."/>
            <person name="Gdanetz K."/>
            <person name="Chilvers M.I."/>
        </authorList>
    </citation>
    <scope>NUCLEOTIDE SEQUENCE</scope>
    <source>
        <strain evidence="5">PM02</strain>
    </source>
</reference>
<evidence type="ECO:0000256" key="2">
    <source>
        <dbReference type="ARBA" id="ARBA00022679"/>
    </source>
</evidence>
<dbReference type="Proteomes" id="UP001217918">
    <property type="component" value="Unassembled WGS sequence"/>
</dbReference>
<evidence type="ECO:0000256" key="1">
    <source>
        <dbReference type="ARBA" id="ARBA00022603"/>
    </source>
</evidence>
<dbReference type="SUPFAM" id="SSF53335">
    <property type="entry name" value="S-adenosyl-L-methionine-dependent methyltransferases"/>
    <property type="match status" value="1"/>
</dbReference>
<keyword evidence="1" id="KW-0489">Methyltransferase</keyword>
<feature type="region of interest" description="Disordered" evidence="3">
    <location>
        <begin position="250"/>
        <end position="320"/>
    </location>
</feature>
<dbReference type="GO" id="GO:0005634">
    <property type="term" value="C:nucleus"/>
    <property type="evidence" value="ECO:0007669"/>
    <property type="project" value="TreeGrafter"/>
</dbReference>
<dbReference type="Pfam" id="PF05971">
    <property type="entry name" value="Methyltransf_10"/>
    <property type="match status" value="1"/>
</dbReference>
<evidence type="ECO:0000313" key="5">
    <source>
        <dbReference type="EMBL" id="KAK2071072.1"/>
    </source>
</evidence>
<dbReference type="AlphaFoldDB" id="A0AAD9MCC5"/>
<proteinExistence type="predicted"/>
<evidence type="ECO:0000256" key="3">
    <source>
        <dbReference type="SAM" id="MobiDB-lite"/>
    </source>
</evidence>
<dbReference type="GO" id="GO:0070475">
    <property type="term" value="P:rRNA base methylation"/>
    <property type="evidence" value="ECO:0007669"/>
    <property type="project" value="TreeGrafter"/>
</dbReference>
<protein>
    <recommendedName>
        <fullName evidence="4">FAM50A/XAP5 C-terminal domain-containing protein</fullName>
    </recommendedName>
</protein>
<feature type="domain" description="FAM50A/XAP5 C-terminal" evidence="4">
    <location>
        <begin position="371"/>
        <end position="548"/>
    </location>
</feature>
<accession>A0AAD9MCC5</accession>
<keyword evidence="6" id="KW-1185">Reference proteome</keyword>
<evidence type="ECO:0000259" key="4">
    <source>
        <dbReference type="Pfam" id="PF04921"/>
    </source>
</evidence>
<keyword evidence="2" id="KW-0808">Transferase</keyword>
<dbReference type="Pfam" id="PF04921">
    <property type="entry name" value="XAP5"/>
    <property type="match status" value="1"/>
</dbReference>